<organism evidence="1 2">
    <name type="scientific">Alistipes onderdonkii</name>
    <dbReference type="NCBI Taxonomy" id="328813"/>
    <lineage>
        <taxon>Bacteria</taxon>
        <taxon>Pseudomonadati</taxon>
        <taxon>Bacteroidota</taxon>
        <taxon>Bacteroidia</taxon>
        <taxon>Bacteroidales</taxon>
        <taxon>Rikenellaceae</taxon>
        <taxon>Alistipes</taxon>
    </lineage>
</organism>
<dbReference type="Proteomes" id="UP000322940">
    <property type="component" value="Unassembled WGS sequence"/>
</dbReference>
<name>A0A5B3GXK0_9BACT</name>
<protein>
    <recommendedName>
        <fullName evidence="3">Outer membrane lipoprotein carrier protein LolA</fullName>
    </recommendedName>
</protein>
<evidence type="ECO:0000313" key="2">
    <source>
        <dbReference type="Proteomes" id="UP000322940"/>
    </source>
</evidence>
<sequence>MGAYGVSFEVRSDEYVTRGRYAVEGEGYYLVLGDAEVYCDGAVRYEVDNRRREVTIDVVDTDSRNILNNPVHAFDFLGSEYAASLAGEQEGRAVVRLTPAPGNTSSAGNIVLTVDTAAMRPVSLRYDYDGEQVQVSVLGIKPLETPLKAFAKDNYAGYEFIDFR</sequence>
<dbReference type="Gene3D" id="2.50.20.10">
    <property type="entry name" value="Lipoprotein localisation LolA/LolB/LppX"/>
    <property type="match status" value="1"/>
</dbReference>
<evidence type="ECO:0000313" key="1">
    <source>
        <dbReference type="EMBL" id="KAA2378230.1"/>
    </source>
</evidence>
<accession>A0A5B3GXK0</accession>
<evidence type="ECO:0008006" key="3">
    <source>
        <dbReference type="Google" id="ProtNLM"/>
    </source>
</evidence>
<dbReference type="EMBL" id="VVXH01000008">
    <property type="protein sequence ID" value="KAA2378230.1"/>
    <property type="molecule type" value="Genomic_DNA"/>
</dbReference>
<gene>
    <name evidence="1" type="ORF">F2Y10_09845</name>
</gene>
<proteinExistence type="predicted"/>
<comment type="caution">
    <text evidence="1">The sequence shown here is derived from an EMBL/GenBank/DDBJ whole genome shotgun (WGS) entry which is preliminary data.</text>
</comment>
<reference evidence="1 2" key="1">
    <citation type="journal article" date="2019" name="Nat. Med.">
        <title>A library of human gut bacterial isolates paired with longitudinal multiomics data enables mechanistic microbiome research.</title>
        <authorList>
            <person name="Poyet M."/>
            <person name="Groussin M."/>
            <person name="Gibbons S.M."/>
            <person name="Avila-Pacheco J."/>
            <person name="Jiang X."/>
            <person name="Kearney S.M."/>
            <person name="Perrotta A.R."/>
            <person name="Berdy B."/>
            <person name="Zhao S."/>
            <person name="Lieberman T.D."/>
            <person name="Swanson P.K."/>
            <person name="Smith M."/>
            <person name="Roesemann S."/>
            <person name="Alexander J.E."/>
            <person name="Rich S.A."/>
            <person name="Livny J."/>
            <person name="Vlamakis H."/>
            <person name="Clish C."/>
            <person name="Bullock K."/>
            <person name="Deik A."/>
            <person name="Scott J."/>
            <person name="Pierce K.A."/>
            <person name="Xavier R.J."/>
            <person name="Alm E.J."/>
        </authorList>
    </citation>
    <scope>NUCLEOTIDE SEQUENCE [LARGE SCALE GENOMIC DNA]</scope>
    <source>
        <strain evidence="1 2">BIOML-A266</strain>
    </source>
</reference>
<dbReference type="AlphaFoldDB" id="A0A5B3GXK0"/>